<feature type="domain" description="Sugar 3,4-ketoisomerase QdtA cupin" evidence="1">
    <location>
        <begin position="7"/>
        <end position="138"/>
    </location>
</feature>
<dbReference type="InterPro" id="IPR008894">
    <property type="entry name" value="QdtA_cupin_dom"/>
</dbReference>
<dbReference type="Gene3D" id="2.60.120.10">
    <property type="entry name" value="Jelly Rolls"/>
    <property type="match status" value="1"/>
</dbReference>
<protein>
    <recommendedName>
        <fullName evidence="1">Sugar 3,4-ketoisomerase QdtA cupin domain-containing protein</fullName>
    </recommendedName>
</protein>
<evidence type="ECO:0000313" key="2">
    <source>
        <dbReference type="EMBL" id="CEG13817.1"/>
    </source>
</evidence>
<dbReference type="CDD" id="cd20292">
    <property type="entry name" value="cupin_QdtA-like"/>
    <property type="match status" value="1"/>
</dbReference>
<dbReference type="SUPFAM" id="SSF51182">
    <property type="entry name" value="RmlC-like cupins"/>
    <property type="match status" value="1"/>
</dbReference>
<evidence type="ECO:0000259" key="1">
    <source>
        <dbReference type="Pfam" id="PF05523"/>
    </source>
</evidence>
<dbReference type="EMBL" id="CCXY01000418">
    <property type="protein sequence ID" value="CEG13817.1"/>
    <property type="molecule type" value="Genomic_DNA"/>
</dbReference>
<dbReference type="InterPro" id="IPR014710">
    <property type="entry name" value="RmlC-like_jellyroll"/>
</dbReference>
<organism evidence="2">
    <name type="scientific">groundwater metagenome</name>
    <dbReference type="NCBI Taxonomy" id="717931"/>
    <lineage>
        <taxon>unclassified sequences</taxon>
        <taxon>metagenomes</taxon>
        <taxon>ecological metagenomes</taxon>
    </lineage>
</organism>
<gene>
    <name evidence="2" type="ORF">MSIBF_A540002</name>
</gene>
<sequence>MKKNKLFEFVTINYHKDKRGVLFMMQEKGAKVDALPTKIRRVFILKNLKPNLSRGNHTLKTTTQIIFLLSGSCEVELDNGNVKEKIKLNKFNKGLLIYPMVWRTLKNFSKDAILLVVADKKHTEKDYIREYENFIQQVRCGI</sequence>
<accession>A0A098ECV8</accession>
<reference evidence="2" key="1">
    <citation type="submission" date="2014-09" db="EMBL/GenBank/DDBJ databases">
        <authorList>
            <person name="Probst J Alexander"/>
        </authorList>
    </citation>
    <scope>NUCLEOTIDE SEQUENCE</scope>
</reference>
<dbReference type="InterPro" id="IPR011051">
    <property type="entry name" value="RmlC_Cupin_sf"/>
</dbReference>
<proteinExistence type="predicted"/>
<name>A0A098ECV8_9ZZZZ</name>
<dbReference type="AlphaFoldDB" id="A0A098ECV8"/>
<dbReference type="Pfam" id="PF05523">
    <property type="entry name" value="FdtA"/>
    <property type="match status" value="1"/>
</dbReference>